<evidence type="ECO:0000256" key="7">
    <source>
        <dbReference type="ARBA" id="ARBA00023136"/>
    </source>
</evidence>
<evidence type="ECO:0000256" key="3">
    <source>
        <dbReference type="ARBA" id="ARBA00022741"/>
    </source>
</evidence>
<dbReference type="InterPro" id="IPR012693">
    <property type="entry name" value="ABC_transpr_PhnC"/>
</dbReference>
<feature type="domain" description="ABC transporter" evidence="8">
    <location>
        <begin position="2"/>
        <end position="246"/>
    </location>
</feature>
<dbReference type="Proteomes" id="UP000553776">
    <property type="component" value="Unassembled WGS sequence"/>
</dbReference>
<dbReference type="RefSeq" id="WP_185139317.1">
    <property type="nucleotide sequence ID" value="NZ_BORM01000050.1"/>
</dbReference>
<accession>A0A841U8M8</accession>
<name>A0A841U8M8_9BACL</name>
<evidence type="ECO:0000256" key="1">
    <source>
        <dbReference type="ARBA" id="ARBA00022448"/>
    </source>
</evidence>
<dbReference type="InterPro" id="IPR003439">
    <property type="entry name" value="ABC_transporter-like_ATP-bd"/>
</dbReference>
<dbReference type="AlphaFoldDB" id="A0A841U8M8"/>
<evidence type="ECO:0000313" key="10">
    <source>
        <dbReference type="Proteomes" id="UP000553776"/>
    </source>
</evidence>
<keyword evidence="7" id="KW-0472">Membrane</keyword>
<keyword evidence="5" id="KW-0918">Phosphonate transport</keyword>
<dbReference type="GO" id="GO:0016020">
    <property type="term" value="C:membrane"/>
    <property type="evidence" value="ECO:0007669"/>
    <property type="project" value="InterPro"/>
</dbReference>
<dbReference type="Pfam" id="PF00005">
    <property type="entry name" value="ABC_tran"/>
    <property type="match status" value="1"/>
</dbReference>
<reference evidence="9 10" key="1">
    <citation type="submission" date="2020-08" db="EMBL/GenBank/DDBJ databases">
        <title>Cohnella phylogeny.</title>
        <authorList>
            <person name="Dunlap C."/>
        </authorList>
    </citation>
    <scope>NUCLEOTIDE SEQUENCE [LARGE SCALE GENOMIC DNA]</scope>
    <source>
        <strain evidence="9 10">DSM 25239</strain>
    </source>
</reference>
<proteinExistence type="predicted"/>
<keyword evidence="1" id="KW-0813">Transport</keyword>
<dbReference type="SUPFAM" id="SSF52540">
    <property type="entry name" value="P-loop containing nucleoside triphosphate hydrolases"/>
    <property type="match status" value="1"/>
</dbReference>
<dbReference type="InterPro" id="IPR027417">
    <property type="entry name" value="P-loop_NTPase"/>
</dbReference>
<evidence type="ECO:0000256" key="2">
    <source>
        <dbReference type="ARBA" id="ARBA00022475"/>
    </source>
</evidence>
<evidence type="ECO:0000259" key="8">
    <source>
        <dbReference type="PROSITE" id="PS50893"/>
    </source>
</evidence>
<keyword evidence="10" id="KW-1185">Reference proteome</keyword>
<dbReference type="PROSITE" id="PS50893">
    <property type="entry name" value="ABC_TRANSPORTER_2"/>
    <property type="match status" value="1"/>
</dbReference>
<dbReference type="CDD" id="cd03256">
    <property type="entry name" value="ABC_PhnC_transporter"/>
    <property type="match status" value="1"/>
</dbReference>
<keyword evidence="2" id="KW-1003">Cell membrane</keyword>
<keyword evidence="6" id="KW-1278">Translocase</keyword>
<keyword evidence="4 9" id="KW-0067">ATP-binding</keyword>
<evidence type="ECO:0000313" key="9">
    <source>
        <dbReference type="EMBL" id="MBB6695368.1"/>
    </source>
</evidence>
<dbReference type="SMART" id="SM00382">
    <property type="entry name" value="AAA"/>
    <property type="match status" value="1"/>
</dbReference>
<dbReference type="PROSITE" id="PS00211">
    <property type="entry name" value="ABC_TRANSPORTER_1"/>
    <property type="match status" value="1"/>
</dbReference>
<dbReference type="PANTHER" id="PTHR43166">
    <property type="entry name" value="AMINO ACID IMPORT ATP-BINDING PROTEIN"/>
    <property type="match status" value="1"/>
</dbReference>
<dbReference type="EMBL" id="JACJVR010000127">
    <property type="protein sequence ID" value="MBB6695368.1"/>
    <property type="molecule type" value="Genomic_DNA"/>
</dbReference>
<dbReference type="InterPro" id="IPR050086">
    <property type="entry name" value="MetN_ABC_transporter-like"/>
</dbReference>
<protein>
    <submittedName>
        <fullName evidence="9">Phosphonate ABC transporter ATP-binding protein</fullName>
    </submittedName>
</protein>
<dbReference type="Gene3D" id="3.40.50.300">
    <property type="entry name" value="P-loop containing nucleotide triphosphate hydrolases"/>
    <property type="match status" value="1"/>
</dbReference>
<evidence type="ECO:0000256" key="5">
    <source>
        <dbReference type="ARBA" id="ARBA00022885"/>
    </source>
</evidence>
<organism evidence="9 10">
    <name type="scientific">Cohnella xylanilytica</name>
    <dbReference type="NCBI Taxonomy" id="557555"/>
    <lineage>
        <taxon>Bacteria</taxon>
        <taxon>Bacillati</taxon>
        <taxon>Bacillota</taxon>
        <taxon>Bacilli</taxon>
        <taxon>Bacillales</taxon>
        <taxon>Paenibacillaceae</taxon>
        <taxon>Cohnella</taxon>
    </lineage>
</organism>
<dbReference type="InterPro" id="IPR003593">
    <property type="entry name" value="AAA+_ATPase"/>
</dbReference>
<evidence type="ECO:0000256" key="4">
    <source>
        <dbReference type="ARBA" id="ARBA00022840"/>
    </source>
</evidence>
<dbReference type="GO" id="GO:0005524">
    <property type="term" value="F:ATP binding"/>
    <property type="evidence" value="ECO:0007669"/>
    <property type="project" value="UniProtKB-KW"/>
</dbReference>
<sequence length="261" mass="29402">MIQFIDVQKTYPNGTIALQNVNLNIEQGEFVAVIGLSGAGKSTLIRCINRMHDITGGRLIVDDVEVTRLRGKQIRRFRRRIGMIFQSFNLVTRTTVIKNVLVSFVPDLPLWRKLTGLFTKEQKIKALEALDKVGILDKAYVRVDQLSGGQQQRVALARTLAQNPDIILADEPIASLDPVTSRMVMNDFKRINQEMNISVIMNIHHVEVALEYADRIIGIRKGEVVFDGESRRVTKEILEDIYGGNIEALASSPEEKLAHVR</sequence>
<dbReference type="InterPro" id="IPR017871">
    <property type="entry name" value="ABC_transporter-like_CS"/>
</dbReference>
<dbReference type="GO" id="GO:0015416">
    <property type="term" value="F:ABC-type phosphonate transporter activity"/>
    <property type="evidence" value="ECO:0007669"/>
    <property type="project" value="InterPro"/>
</dbReference>
<keyword evidence="3" id="KW-0547">Nucleotide-binding</keyword>
<dbReference type="NCBIfam" id="TIGR02315">
    <property type="entry name" value="ABC_phnC"/>
    <property type="match status" value="1"/>
</dbReference>
<gene>
    <name evidence="9" type="primary">phnC</name>
    <name evidence="9" type="ORF">H7B90_28635</name>
</gene>
<comment type="caution">
    <text evidence="9">The sequence shown here is derived from an EMBL/GenBank/DDBJ whole genome shotgun (WGS) entry which is preliminary data.</text>
</comment>
<dbReference type="PANTHER" id="PTHR43166:SF6">
    <property type="entry name" value="PHOSPHONATES IMPORT ATP-BINDING PROTEIN PHNC"/>
    <property type="match status" value="1"/>
</dbReference>
<evidence type="ECO:0000256" key="6">
    <source>
        <dbReference type="ARBA" id="ARBA00022967"/>
    </source>
</evidence>
<dbReference type="GO" id="GO:0016887">
    <property type="term" value="F:ATP hydrolysis activity"/>
    <property type="evidence" value="ECO:0007669"/>
    <property type="project" value="InterPro"/>
</dbReference>